<feature type="chain" id="PRO_5024823863" evidence="1">
    <location>
        <begin position="25"/>
        <end position="175"/>
    </location>
</feature>
<keyword evidence="3" id="KW-1185">Reference proteome</keyword>
<dbReference type="AlphaFoldDB" id="A0A653DKK5"/>
<keyword evidence="1" id="KW-0732">Signal</keyword>
<gene>
    <name evidence="2" type="ORF">CALMAC_LOCUS18089</name>
</gene>
<dbReference type="Proteomes" id="UP000410492">
    <property type="component" value="Unassembled WGS sequence"/>
</dbReference>
<evidence type="ECO:0000256" key="1">
    <source>
        <dbReference type="SAM" id="SignalP"/>
    </source>
</evidence>
<evidence type="ECO:0000313" key="3">
    <source>
        <dbReference type="Proteomes" id="UP000410492"/>
    </source>
</evidence>
<protein>
    <submittedName>
        <fullName evidence="2">Uncharacterized protein</fullName>
    </submittedName>
</protein>
<name>A0A653DKK5_CALMS</name>
<organism evidence="2 3">
    <name type="scientific">Callosobruchus maculatus</name>
    <name type="common">Southern cowpea weevil</name>
    <name type="synonym">Pulse bruchid</name>
    <dbReference type="NCBI Taxonomy" id="64391"/>
    <lineage>
        <taxon>Eukaryota</taxon>
        <taxon>Metazoa</taxon>
        <taxon>Ecdysozoa</taxon>
        <taxon>Arthropoda</taxon>
        <taxon>Hexapoda</taxon>
        <taxon>Insecta</taxon>
        <taxon>Pterygota</taxon>
        <taxon>Neoptera</taxon>
        <taxon>Endopterygota</taxon>
        <taxon>Coleoptera</taxon>
        <taxon>Polyphaga</taxon>
        <taxon>Cucujiformia</taxon>
        <taxon>Chrysomeloidea</taxon>
        <taxon>Chrysomelidae</taxon>
        <taxon>Bruchinae</taxon>
        <taxon>Bruchini</taxon>
        <taxon>Callosobruchus</taxon>
    </lineage>
</organism>
<evidence type="ECO:0000313" key="2">
    <source>
        <dbReference type="EMBL" id="VEN60367.1"/>
    </source>
</evidence>
<accession>A0A653DKK5</accession>
<sequence>MCRNIYHNCILIVCFAVFITPALTNTTQPVNKHRIKRRVVFTKSSKYFFRLNGKLNTLNWTQIFAYGYTVRVNYDLPHDIPRRYQFFKRDIHEDIQNIPDELTSQGFSCMLKHICDAFSTFSNAAYCGFFCEIGKILTSEEGLEGRFFKRILDKCDHYRQSCPHHSPLSDEIDYG</sequence>
<reference evidence="2 3" key="1">
    <citation type="submission" date="2019-01" db="EMBL/GenBank/DDBJ databases">
        <authorList>
            <person name="Sayadi A."/>
        </authorList>
    </citation>
    <scope>NUCLEOTIDE SEQUENCE [LARGE SCALE GENOMIC DNA]</scope>
</reference>
<dbReference type="OrthoDB" id="7526931at2759"/>
<proteinExistence type="predicted"/>
<dbReference type="EMBL" id="CAACVG010012492">
    <property type="protein sequence ID" value="VEN60367.1"/>
    <property type="molecule type" value="Genomic_DNA"/>
</dbReference>
<feature type="signal peptide" evidence="1">
    <location>
        <begin position="1"/>
        <end position="24"/>
    </location>
</feature>